<feature type="domain" description="WCX" evidence="2">
    <location>
        <begin position="222"/>
        <end position="299"/>
    </location>
</feature>
<protein>
    <submittedName>
        <fullName evidence="3">Uncharacterized protein</fullName>
    </submittedName>
</protein>
<sequence>MSASTSASSASKGEKLAQRLSQILARLHQGDAVDKHQLAQDFQVDVRTIERDLGERLCGIVERSADGQWQLTRTARSSIPAKHLHGYARMSGTEHLFPDSSLRYLLEQLHTPEQQRTTHVQAIAHEDLRPRTQEFMQLQTAIEQKHTCSFSYKGKARNVQPYKLIHKNGVWYLAAEEGSKLKNFSIGLIENLLVDQGSFFVQKSNHKEYIDAKDDVWFTEETTEVLLRVAPEAAYYFIRRPLLPQQQQRQDRDGSLLVTTHINHIDQLLPVVRYWLPHVRIVQPAEWHENLLSSLRHALFHWESSASQSLKTNAYQD</sequence>
<evidence type="ECO:0000313" key="4">
    <source>
        <dbReference type="Proteomes" id="UP000242792"/>
    </source>
</evidence>
<name>A0A1V0BHA9_9BURK</name>
<dbReference type="EMBL" id="CP020121">
    <property type="protein sequence ID" value="AQZ99310.1"/>
    <property type="molecule type" value="Genomic_DNA"/>
</dbReference>
<dbReference type="Pfam" id="PF13280">
    <property type="entry name" value="WYL"/>
    <property type="match status" value="1"/>
</dbReference>
<dbReference type="GeneID" id="83040555"/>
<dbReference type="Proteomes" id="UP000242792">
    <property type="component" value="Chromosome"/>
</dbReference>
<dbReference type="InterPro" id="IPR051534">
    <property type="entry name" value="CBASS_pafABC_assoc_protein"/>
</dbReference>
<gene>
    <name evidence="3" type="ORF">B5M06_14680</name>
</gene>
<organism evidence="3 4">
    <name type="scientific">Comamonas kerstersii</name>
    <dbReference type="NCBI Taxonomy" id="225992"/>
    <lineage>
        <taxon>Bacteria</taxon>
        <taxon>Pseudomonadati</taxon>
        <taxon>Pseudomonadota</taxon>
        <taxon>Betaproteobacteria</taxon>
        <taxon>Burkholderiales</taxon>
        <taxon>Comamonadaceae</taxon>
        <taxon>Comamonas</taxon>
    </lineage>
</organism>
<dbReference type="InterPro" id="IPR026881">
    <property type="entry name" value="WYL_dom"/>
</dbReference>
<accession>A0A1V0BHA9</accession>
<evidence type="ECO:0000259" key="1">
    <source>
        <dbReference type="Pfam" id="PF13280"/>
    </source>
</evidence>
<dbReference type="OrthoDB" id="6521217at2"/>
<evidence type="ECO:0000313" key="3">
    <source>
        <dbReference type="EMBL" id="AQZ99310.1"/>
    </source>
</evidence>
<dbReference type="AlphaFoldDB" id="A0A1V0BHA9"/>
<dbReference type="PANTHER" id="PTHR34580">
    <property type="match status" value="1"/>
</dbReference>
<dbReference type="KEGG" id="cke:B5M06_14680"/>
<feature type="domain" description="WYL" evidence="1">
    <location>
        <begin position="135"/>
        <end position="191"/>
    </location>
</feature>
<dbReference type="PANTHER" id="PTHR34580:SF1">
    <property type="entry name" value="PROTEIN PAFC"/>
    <property type="match status" value="1"/>
</dbReference>
<reference evidence="3 4" key="1">
    <citation type="submission" date="2017-03" db="EMBL/GenBank/DDBJ databases">
        <title>Rapid Whole Genome Sequencing of Comamonas kerstersii Causing Continuous ambulatory Peritoneal Dialysis-Associated Peritonitis.</title>
        <authorList>
            <person name="Zheng B."/>
        </authorList>
    </citation>
    <scope>NUCLEOTIDE SEQUENCE [LARGE SCALE GENOMIC DNA]</scope>
    <source>
        <strain evidence="3 4">8943</strain>
    </source>
</reference>
<proteinExistence type="predicted"/>
<dbReference type="RefSeq" id="WP_080025285.1">
    <property type="nucleotide sequence ID" value="NZ_CP020121.1"/>
</dbReference>
<dbReference type="Pfam" id="PF25583">
    <property type="entry name" value="WCX"/>
    <property type="match status" value="1"/>
</dbReference>
<dbReference type="InterPro" id="IPR057727">
    <property type="entry name" value="WCX_dom"/>
</dbReference>
<dbReference type="PROSITE" id="PS52050">
    <property type="entry name" value="WYL"/>
    <property type="match status" value="1"/>
</dbReference>
<evidence type="ECO:0000259" key="2">
    <source>
        <dbReference type="Pfam" id="PF25583"/>
    </source>
</evidence>